<dbReference type="EMBL" id="QLAG01000013">
    <property type="protein sequence ID" value="TLX63257.1"/>
    <property type="molecule type" value="Genomic_DNA"/>
</dbReference>
<accession>A0A5R9QDN8</accession>
<dbReference type="GO" id="GO:0016491">
    <property type="term" value="F:oxidoreductase activity"/>
    <property type="evidence" value="ECO:0007669"/>
    <property type="project" value="InterPro"/>
</dbReference>
<name>A0A5R9QDN8_9GAMM</name>
<dbReference type="Proteomes" id="UP000306753">
    <property type="component" value="Unassembled WGS sequence"/>
</dbReference>
<dbReference type="PANTHER" id="PTHR42923">
    <property type="entry name" value="PROTOPORPHYRINOGEN OXIDASE"/>
    <property type="match status" value="1"/>
</dbReference>
<feature type="domain" description="Amine oxidase" evidence="1">
    <location>
        <begin position="122"/>
        <end position="550"/>
    </location>
</feature>
<dbReference type="PANTHER" id="PTHR42923:SF47">
    <property type="entry name" value="BLR3003 PROTEIN"/>
    <property type="match status" value="1"/>
</dbReference>
<gene>
    <name evidence="2" type="ORF">DN820_12050</name>
</gene>
<dbReference type="PRINTS" id="PR00420">
    <property type="entry name" value="RNGMNOXGNASE"/>
</dbReference>
<proteinExistence type="predicted"/>
<evidence type="ECO:0000313" key="2">
    <source>
        <dbReference type="EMBL" id="TLX63257.1"/>
    </source>
</evidence>
<dbReference type="InterPro" id="IPR050464">
    <property type="entry name" value="Zeta_carotene_desat/Oxidored"/>
</dbReference>
<keyword evidence="3" id="KW-1185">Reference proteome</keyword>
<sequence length="582" mass="62798">MAGWCRSWGISLFGDASGAGRRVFQSGFNRNGTCARARRVGRRLRQDRPAAERPRCGVCRSFNPTADAAHVPDPAAPVAPCPVPARPPLPEGGRSQRWAGGCRTRVGLPVTTPDVVIVGAGIAGLSCAVRLADAGLAVSVVESSEVPGGRARSWSDPVMGDSVDIGPHILLNQYANMRALLERLGTADQVLWQTEELLTVFDRGRSMHFKVGGLPAPLHFARNLPRVLPSVPLPDLLSNTRLAWRTLRSTGPELMKLDALSGREHLRRCGVSEFFIDWFWASAAIAILAVPVERCSAASLMRLLGQALGHDDIAFGLPKVGLSDLYAWPAIEFIRRRGGEVRLGCGVEGLLRGPGRVTGVRLADGTGVETPAVVLAVPPTAIAPLLPADHALARTARSFQPSPYISCYLWFDRPITDTRFWARPWCPEGFNTDFYDLSNIRPATRGGALIASNIIWSGRVEALSDEAIVEATRREIAGFAPRAQRAQLLSASVHRIPMAIPAAFPGTETARPQTRVERGLWLAGDWVDTALPFCMESATRAGALAAEGVLAERGVRRRLALPPPRPGGLARWLRSGQPGEDF</sequence>
<reference evidence="2 3" key="1">
    <citation type="journal article" date="2017" name="Eur. J. Clin. Microbiol. Infect. Dis.">
        <title>Uncommonly isolated clinical Pseudomonas: identification and phylogenetic assignation.</title>
        <authorList>
            <person name="Mulet M."/>
            <person name="Gomila M."/>
            <person name="Ramirez A."/>
            <person name="Cardew S."/>
            <person name="Moore E.R."/>
            <person name="Lalucat J."/>
            <person name="Garcia-Valdes E."/>
        </authorList>
    </citation>
    <scope>NUCLEOTIDE SEQUENCE [LARGE SCALE GENOMIC DNA]</scope>
    <source>
        <strain evidence="2 3">SD129</strain>
    </source>
</reference>
<comment type="caution">
    <text evidence="2">The sequence shown here is derived from an EMBL/GenBank/DDBJ whole genome shotgun (WGS) entry which is preliminary data.</text>
</comment>
<organism evidence="2 3">
    <name type="scientific">Stutzerimonas nosocomialis</name>
    <dbReference type="NCBI Taxonomy" id="1056496"/>
    <lineage>
        <taxon>Bacteria</taxon>
        <taxon>Pseudomonadati</taxon>
        <taxon>Pseudomonadota</taxon>
        <taxon>Gammaproteobacteria</taxon>
        <taxon>Pseudomonadales</taxon>
        <taxon>Pseudomonadaceae</taxon>
        <taxon>Stutzerimonas</taxon>
    </lineage>
</organism>
<dbReference type="AlphaFoldDB" id="A0A5R9QDN8"/>
<evidence type="ECO:0000313" key="3">
    <source>
        <dbReference type="Proteomes" id="UP000306753"/>
    </source>
</evidence>
<protein>
    <submittedName>
        <fullName evidence="2">Amine oxidase</fullName>
    </submittedName>
</protein>
<dbReference type="InterPro" id="IPR036188">
    <property type="entry name" value="FAD/NAD-bd_sf"/>
</dbReference>
<dbReference type="InterPro" id="IPR002937">
    <property type="entry name" value="Amino_oxidase"/>
</dbReference>
<dbReference type="Gene3D" id="3.50.50.60">
    <property type="entry name" value="FAD/NAD(P)-binding domain"/>
    <property type="match status" value="1"/>
</dbReference>
<dbReference type="SUPFAM" id="SSF51905">
    <property type="entry name" value="FAD/NAD(P)-binding domain"/>
    <property type="match status" value="1"/>
</dbReference>
<evidence type="ECO:0000259" key="1">
    <source>
        <dbReference type="Pfam" id="PF01593"/>
    </source>
</evidence>
<dbReference type="Pfam" id="PF01593">
    <property type="entry name" value="Amino_oxidase"/>
    <property type="match status" value="1"/>
</dbReference>